<dbReference type="PANTHER" id="PTHR31145:SF2">
    <property type="entry name" value="FLAVIN CARRIER PROTEIN 2"/>
    <property type="match status" value="1"/>
</dbReference>
<feature type="chain" id="PRO_5035430097" evidence="9">
    <location>
        <begin position="26"/>
        <end position="744"/>
    </location>
</feature>
<feature type="compositionally biased region" description="Low complexity" evidence="7">
    <location>
        <begin position="644"/>
        <end position="659"/>
    </location>
</feature>
<evidence type="ECO:0000256" key="4">
    <source>
        <dbReference type="ARBA" id="ARBA00022729"/>
    </source>
</evidence>
<proteinExistence type="inferred from homology"/>
<gene>
    <name evidence="11" type="ORF">BXZ70DRAFT_641848</name>
</gene>
<feature type="transmembrane region" description="Helical" evidence="8">
    <location>
        <begin position="419"/>
        <end position="444"/>
    </location>
</feature>
<dbReference type="InterPro" id="IPR010308">
    <property type="entry name" value="TRP_C"/>
</dbReference>
<feature type="signal peptide" evidence="9">
    <location>
        <begin position="1"/>
        <end position="25"/>
    </location>
</feature>
<feature type="transmembrane region" description="Helical" evidence="8">
    <location>
        <begin position="390"/>
        <end position="413"/>
    </location>
</feature>
<feature type="compositionally biased region" description="Basic and acidic residues" evidence="7">
    <location>
        <begin position="614"/>
        <end position="625"/>
    </location>
</feature>
<dbReference type="Proteomes" id="UP000813824">
    <property type="component" value="Unassembled WGS sequence"/>
</dbReference>
<evidence type="ECO:0000256" key="7">
    <source>
        <dbReference type="SAM" id="MobiDB-lite"/>
    </source>
</evidence>
<dbReference type="GO" id="GO:0016020">
    <property type="term" value="C:membrane"/>
    <property type="evidence" value="ECO:0007669"/>
    <property type="project" value="UniProtKB-SubCell"/>
</dbReference>
<evidence type="ECO:0000313" key="11">
    <source>
        <dbReference type="EMBL" id="KAH8080273.1"/>
    </source>
</evidence>
<dbReference type="SMART" id="SM01320">
    <property type="entry name" value="TRP_N"/>
    <property type="match status" value="1"/>
</dbReference>
<feature type="transmembrane region" description="Helical" evidence="8">
    <location>
        <begin position="345"/>
        <end position="369"/>
    </location>
</feature>
<dbReference type="AlphaFoldDB" id="A0A8K0XKS4"/>
<comment type="similarity">
    <text evidence="2">Belongs to the transient receptor potential (TRP) ion channel family.</text>
</comment>
<dbReference type="Pfam" id="PF06011">
    <property type="entry name" value="TRP"/>
    <property type="match status" value="1"/>
</dbReference>
<feature type="transmembrane region" description="Helical" evidence="8">
    <location>
        <begin position="557"/>
        <end position="580"/>
    </location>
</feature>
<keyword evidence="12" id="KW-1185">Reference proteome</keyword>
<evidence type="ECO:0000256" key="3">
    <source>
        <dbReference type="ARBA" id="ARBA00022692"/>
    </source>
</evidence>
<accession>A0A8K0XKS4</accession>
<protein>
    <submittedName>
        <fullName evidence="11">TRP-domain-containing protein</fullName>
    </submittedName>
</protein>
<dbReference type="GO" id="GO:0009272">
    <property type="term" value="P:fungal-type cell wall biogenesis"/>
    <property type="evidence" value="ECO:0007669"/>
    <property type="project" value="TreeGrafter"/>
</dbReference>
<sequence length="744" mass="80175">MFFSVARLRLSILSALIFAHSFAQAHENTLFTSSVSYCSPPESLLIQQFDIAYIEKNTSVVFNVSAASVLPDIRVSANIFLNVYGMQPINISLDLCSVLGGALCPLPTYNFTGSDSIRLPSSIDVASRIPAIAYKIPDLEAFAQLTLTDVNTGKVRACVQATLSNGWSTRQTAVGRSTGGLTLAALVSAVAQSHAVGSLAPVRFMDLFYLLQTIAASGLLGLNYPSVFRAFTINFSWALGLFIQSPESSMQRSINSLRAHTGGNVAGDDDGGNPISLVNRKLSPFNVPASLLSLGNGTASPLEDMQILAQVATVTEDSSNVLQAGIPIYANTAGVVTANAFMTVFLSWLIFVAIVLGALALGFAVVLALRRTSRSKETCDRIVMAYPSWARAWCLRASLASVFPILIFVFWQWTLKDSWVAILFSVFALLAISALILPSFYFLFRQTRGFKEEVSSRQLEPITAPYRTSRSYTGILFVVAILVKAAITAFGHTHGFLQAILILVTETLLLGSIIVLRPHHTRGADVLSVFLGIVRMICAGLLVAFATSLRLAPIPRVVIGCILTVIFSITVVVMFINILVNMGLFRLMKYALCFGRHREGRRLGSKSSSLDSLESGKKGLDEKNVDTSMTPASSYLFKRPANPSPTHTPTSTSLPSPLTAGSAVPSMFTHSTEDSTLGEMLPRRWSFQHSRPPSGSTSSAASPNGGAFSLFTGSPQTPSSTLGTPRQHRLSMSVEGHHIDETRP</sequence>
<feature type="compositionally biased region" description="Basic and acidic residues" evidence="7">
    <location>
        <begin position="735"/>
        <end position="744"/>
    </location>
</feature>
<feature type="compositionally biased region" description="Polar residues" evidence="7">
    <location>
        <begin position="711"/>
        <end position="724"/>
    </location>
</feature>
<dbReference type="GO" id="GO:0055085">
    <property type="term" value="P:transmembrane transport"/>
    <property type="evidence" value="ECO:0007669"/>
    <property type="project" value="TreeGrafter"/>
</dbReference>
<reference evidence="11" key="1">
    <citation type="journal article" date="2021" name="New Phytol.">
        <title>Evolutionary innovations through gain and loss of genes in the ectomycorrhizal Boletales.</title>
        <authorList>
            <person name="Wu G."/>
            <person name="Miyauchi S."/>
            <person name="Morin E."/>
            <person name="Kuo A."/>
            <person name="Drula E."/>
            <person name="Varga T."/>
            <person name="Kohler A."/>
            <person name="Feng B."/>
            <person name="Cao Y."/>
            <person name="Lipzen A."/>
            <person name="Daum C."/>
            <person name="Hundley H."/>
            <person name="Pangilinan J."/>
            <person name="Johnson J."/>
            <person name="Barry K."/>
            <person name="LaButti K."/>
            <person name="Ng V."/>
            <person name="Ahrendt S."/>
            <person name="Min B."/>
            <person name="Choi I.G."/>
            <person name="Park H."/>
            <person name="Plett J.M."/>
            <person name="Magnuson J."/>
            <person name="Spatafora J.W."/>
            <person name="Nagy L.G."/>
            <person name="Henrissat B."/>
            <person name="Grigoriev I.V."/>
            <person name="Yang Z.L."/>
            <person name="Xu J."/>
            <person name="Martin F.M."/>
        </authorList>
    </citation>
    <scope>NUCLEOTIDE SEQUENCE</scope>
    <source>
        <strain evidence="11">KKN 215</strain>
    </source>
</reference>
<organism evidence="11 12">
    <name type="scientific">Cristinia sonorae</name>
    <dbReference type="NCBI Taxonomy" id="1940300"/>
    <lineage>
        <taxon>Eukaryota</taxon>
        <taxon>Fungi</taxon>
        <taxon>Dikarya</taxon>
        <taxon>Basidiomycota</taxon>
        <taxon>Agaricomycotina</taxon>
        <taxon>Agaricomycetes</taxon>
        <taxon>Agaricomycetidae</taxon>
        <taxon>Agaricales</taxon>
        <taxon>Pleurotineae</taxon>
        <taxon>Stephanosporaceae</taxon>
        <taxon>Cristinia</taxon>
    </lineage>
</organism>
<dbReference type="EMBL" id="JAEVFJ010000054">
    <property type="protein sequence ID" value="KAH8080273.1"/>
    <property type="molecule type" value="Genomic_DNA"/>
</dbReference>
<dbReference type="InterPro" id="IPR040241">
    <property type="entry name" value="TRP_Flc/Pkd2-like"/>
</dbReference>
<dbReference type="InterPro" id="IPR032800">
    <property type="entry name" value="TRP_N"/>
</dbReference>
<evidence type="ECO:0000256" key="6">
    <source>
        <dbReference type="ARBA" id="ARBA00023136"/>
    </source>
</evidence>
<feature type="transmembrane region" description="Helical" evidence="8">
    <location>
        <begin position="472"/>
        <end position="490"/>
    </location>
</feature>
<evidence type="ECO:0000256" key="1">
    <source>
        <dbReference type="ARBA" id="ARBA00004141"/>
    </source>
</evidence>
<dbReference type="OrthoDB" id="2115177at2759"/>
<comment type="caution">
    <text evidence="11">The sequence shown here is derived from an EMBL/GenBank/DDBJ whole genome shotgun (WGS) entry which is preliminary data.</text>
</comment>
<feature type="region of interest" description="Disordered" evidence="7">
    <location>
        <begin position="602"/>
        <end position="744"/>
    </location>
</feature>
<keyword evidence="4 9" id="KW-0732">Signal</keyword>
<keyword evidence="6 8" id="KW-0472">Membrane</keyword>
<dbReference type="PANTHER" id="PTHR31145">
    <property type="entry name" value="INTEGRAL MEMBRANE PROTEIN (AFU_ORTHOLOGUE AFUA_7G01610)"/>
    <property type="match status" value="1"/>
</dbReference>
<keyword evidence="3 8" id="KW-0812">Transmembrane</keyword>
<feature type="domain" description="ML-like" evidence="10">
    <location>
        <begin position="28"/>
        <end position="170"/>
    </location>
</feature>
<keyword evidence="5 8" id="KW-1133">Transmembrane helix</keyword>
<feature type="compositionally biased region" description="Low complexity" evidence="7">
    <location>
        <begin position="690"/>
        <end position="707"/>
    </location>
</feature>
<evidence type="ECO:0000256" key="2">
    <source>
        <dbReference type="ARBA" id="ARBA00010642"/>
    </source>
</evidence>
<comment type="subcellular location">
    <subcellularLocation>
        <location evidence="1">Membrane</location>
        <topology evidence="1">Multi-pass membrane protein</topology>
    </subcellularLocation>
</comment>
<dbReference type="Pfam" id="PF14558">
    <property type="entry name" value="TRP_N"/>
    <property type="match status" value="1"/>
</dbReference>
<feature type="transmembrane region" description="Helical" evidence="8">
    <location>
        <begin position="528"/>
        <end position="551"/>
    </location>
</feature>
<evidence type="ECO:0000256" key="9">
    <source>
        <dbReference type="SAM" id="SignalP"/>
    </source>
</evidence>
<evidence type="ECO:0000259" key="10">
    <source>
        <dbReference type="SMART" id="SM01320"/>
    </source>
</evidence>
<feature type="transmembrane region" description="Helical" evidence="8">
    <location>
        <begin position="496"/>
        <end position="516"/>
    </location>
</feature>
<name>A0A8K0XKS4_9AGAR</name>
<evidence type="ECO:0000313" key="12">
    <source>
        <dbReference type="Proteomes" id="UP000813824"/>
    </source>
</evidence>
<evidence type="ECO:0000256" key="8">
    <source>
        <dbReference type="SAM" id="Phobius"/>
    </source>
</evidence>
<evidence type="ECO:0000256" key="5">
    <source>
        <dbReference type="ARBA" id="ARBA00022989"/>
    </source>
</evidence>